<dbReference type="GO" id="GO:0097367">
    <property type="term" value="F:carbohydrate derivative binding"/>
    <property type="evidence" value="ECO:0007669"/>
    <property type="project" value="InterPro"/>
</dbReference>
<comment type="catalytic activity">
    <reaction evidence="1 10">
        <text>2 D-sedoheptulose 7-phosphate = D-glycero-alpha-D-manno-heptose 7-phosphate + D-glycero-beta-D-manno-heptose 7-phosphate</text>
        <dbReference type="Rhea" id="RHEA:27489"/>
        <dbReference type="ChEBI" id="CHEBI:57483"/>
        <dbReference type="ChEBI" id="CHEBI:60203"/>
        <dbReference type="ChEBI" id="CHEBI:60204"/>
        <dbReference type="EC" id="5.3.1.28"/>
    </reaction>
</comment>
<dbReference type="GO" id="GO:0008270">
    <property type="term" value="F:zinc ion binding"/>
    <property type="evidence" value="ECO:0007669"/>
    <property type="project" value="UniProtKB-UniRule"/>
</dbReference>
<comment type="miscellaneous">
    <text evidence="10">The reaction produces a racemic mixture of D-glycero-alpha-D-manno-heptose 7-phosphate and D-glycero-beta-D-manno-heptose 7-phosphate.</text>
</comment>
<feature type="binding site" evidence="10">
    <location>
        <position position="74"/>
    </location>
    <ligand>
        <name>Zn(2+)</name>
        <dbReference type="ChEBI" id="CHEBI:29105"/>
    </ligand>
</feature>
<dbReference type="InterPro" id="IPR004515">
    <property type="entry name" value="Phosphoheptose_Isoase"/>
</dbReference>
<evidence type="ECO:0000256" key="10">
    <source>
        <dbReference type="HAMAP-Rule" id="MF_00067"/>
    </source>
</evidence>
<dbReference type="PANTHER" id="PTHR30390:SF6">
    <property type="entry name" value="DNAA INITIATOR-ASSOCIATING PROTEIN DIAA"/>
    <property type="match status" value="1"/>
</dbReference>
<dbReference type="EMBL" id="CP000127">
    <property type="protein sequence ID" value="ABA56880.1"/>
    <property type="molecule type" value="Genomic_DNA"/>
</dbReference>
<dbReference type="InterPro" id="IPR046348">
    <property type="entry name" value="SIS_dom_sf"/>
</dbReference>
<proteinExistence type="inferred from homology"/>
<dbReference type="SUPFAM" id="SSF53697">
    <property type="entry name" value="SIS domain"/>
    <property type="match status" value="1"/>
</dbReference>
<feature type="binding site" evidence="10">
    <location>
        <begin position="65"/>
        <end position="67"/>
    </location>
    <ligand>
        <name>substrate</name>
    </ligand>
</feature>
<dbReference type="Proteomes" id="UP000006838">
    <property type="component" value="Chromosome"/>
</dbReference>
<evidence type="ECO:0000256" key="1">
    <source>
        <dbReference type="ARBA" id="ARBA00000348"/>
    </source>
</evidence>
<dbReference type="GO" id="GO:0005975">
    <property type="term" value="P:carbohydrate metabolic process"/>
    <property type="evidence" value="ECO:0007669"/>
    <property type="project" value="UniProtKB-UniRule"/>
</dbReference>
<accession>Q3JE66</accession>
<comment type="subunit">
    <text evidence="10">Homotetramer.</text>
</comment>
<dbReference type="HAMAP" id="MF_00067">
    <property type="entry name" value="GmhA"/>
    <property type="match status" value="1"/>
</dbReference>
<evidence type="ECO:0000256" key="9">
    <source>
        <dbReference type="ARBA" id="ARBA00023277"/>
    </source>
</evidence>
<organism evidence="12 13">
    <name type="scientific">Nitrosococcus oceani (strain ATCC 19707 / BCRC 17464 / JCM 30415 / NCIMB 11848 / C-107)</name>
    <dbReference type="NCBI Taxonomy" id="323261"/>
    <lineage>
        <taxon>Bacteria</taxon>
        <taxon>Pseudomonadati</taxon>
        <taxon>Pseudomonadota</taxon>
        <taxon>Gammaproteobacteria</taxon>
        <taxon>Chromatiales</taxon>
        <taxon>Chromatiaceae</taxon>
        <taxon>Nitrosococcus</taxon>
    </lineage>
</organism>
<evidence type="ECO:0000256" key="3">
    <source>
        <dbReference type="ARBA" id="ARBA00004496"/>
    </source>
</evidence>
<dbReference type="InterPro" id="IPR001347">
    <property type="entry name" value="SIS_dom"/>
</dbReference>
<feature type="binding site" evidence="10">
    <location>
        <position position="188"/>
    </location>
    <ligand>
        <name>Zn(2+)</name>
        <dbReference type="ChEBI" id="CHEBI:29105"/>
    </ligand>
</feature>
<keyword evidence="7 10" id="KW-0862">Zinc</keyword>
<evidence type="ECO:0000256" key="5">
    <source>
        <dbReference type="ARBA" id="ARBA00022490"/>
    </source>
</evidence>
<feature type="binding site" evidence="10">
    <location>
        <position position="78"/>
    </location>
    <ligand>
        <name>Zn(2+)</name>
        <dbReference type="ChEBI" id="CHEBI:29105"/>
    </ligand>
</feature>
<dbReference type="InParanoid" id="Q3JE66"/>
<comment type="subcellular location">
    <subcellularLocation>
        <location evidence="3 10">Cytoplasm</location>
    </subcellularLocation>
</comment>
<keyword evidence="9 10" id="KW-0119">Carbohydrate metabolism</keyword>
<feature type="binding site" evidence="10">
    <location>
        <position position="78"/>
    </location>
    <ligand>
        <name>substrate</name>
    </ligand>
</feature>
<dbReference type="UniPathway" id="UPA00041">
    <property type="reaction ID" value="UER00436"/>
</dbReference>
<dbReference type="GO" id="GO:0008968">
    <property type="term" value="F:D-sedoheptulose 7-phosphate isomerase activity"/>
    <property type="evidence" value="ECO:0007669"/>
    <property type="project" value="UniProtKB-UniRule"/>
</dbReference>
<dbReference type="HOGENOM" id="CLU_080999_4_0_6"/>
<keyword evidence="5 10" id="KW-0963">Cytoplasm</keyword>
<evidence type="ECO:0000256" key="6">
    <source>
        <dbReference type="ARBA" id="ARBA00022723"/>
    </source>
</evidence>
<evidence type="ECO:0000259" key="11">
    <source>
        <dbReference type="PROSITE" id="PS51464"/>
    </source>
</evidence>
<dbReference type="EC" id="5.3.1.28" evidence="10"/>
<feature type="domain" description="SIS" evidence="11">
    <location>
        <begin position="50"/>
        <end position="210"/>
    </location>
</feature>
<feature type="binding site" evidence="10">
    <location>
        <position position="138"/>
    </location>
    <ligand>
        <name>substrate</name>
    </ligand>
</feature>
<evidence type="ECO:0000256" key="8">
    <source>
        <dbReference type="ARBA" id="ARBA00023235"/>
    </source>
</evidence>
<dbReference type="Pfam" id="PF13580">
    <property type="entry name" value="SIS_2"/>
    <property type="match status" value="1"/>
</dbReference>
<name>Q3JE66_NITOC</name>
<reference evidence="13" key="1">
    <citation type="journal article" date="2006" name="Appl. Environ. Microbiol.">
        <title>Complete genome sequence of the marine, chemolithoautotrophic, ammonia-oxidizing bacterium Nitrosococcus oceani ATCC 19707.</title>
        <authorList>
            <person name="Klotz M.G."/>
            <person name="Arp D.J."/>
            <person name="Chain P.S.G."/>
            <person name="El-Sheikh A.F."/>
            <person name="Hauser L.J."/>
            <person name="Hommes N.G."/>
            <person name="Larimer F.W."/>
            <person name="Malfatti S.A."/>
            <person name="Norton J.M."/>
            <person name="Poret-Peterson A.T."/>
            <person name="Vergez L.M."/>
            <person name="Ward B.B."/>
        </authorList>
    </citation>
    <scope>NUCLEOTIDE SEQUENCE [LARGE SCALE GENOMIC DNA]</scope>
    <source>
        <strain evidence="13">ATCC 19707 / BCRC 17464 / NCIMB 11848 / C-107</strain>
    </source>
</reference>
<keyword evidence="6 10" id="KW-0479">Metal-binding</keyword>
<feature type="binding site" evidence="10">
    <location>
        <begin position="133"/>
        <end position="135"/>
    </location>
    <ligand>
        <name>substrate</name>
    </ligand>
</feature>
<dbReference type="NCBIfam" id="NF010546">
    <property type="entry name" value="PRK13936.1"/>
    <property type="match status" value="1"/>
</dbReference>
<dbReference type="GO" id="GO:2001061">
    <property type="term" value="P:D-glycero-D-manno-heptose 7-phosphate biosynthetic process"/>
    <property type="evidence" value="ECO:0007669"/>
    <property type="project" value="UniProtKB-UniPathway"/>
</dbReference>
<dbReference type="CDD" id="cd05006">
    <property type="entry name" value="SIS_GmhA"/>
    <property type="match status" value="1"/>
</dbReference>
<comment type="pathway">
    <text evidence="10">Carbohydrate biosynthesis; D-glycero-D-manno-heptose 7-phosphate biosynthesis; D-glycero-alpha-D-manno-heptose 7-phosphate and D-glycero-beta-D-manno-heptose 7-phosphate from sedoheptulose 7-phosphate: step 1/1.</text>
</comment>
<dbReference type="Gene3D" id="3.40.50.10490">
    <property type="entry name" value="Glucose-6-phosphate isomerase like protein, domain 1"/>
    <property type="match status" value="1"/>
</dbReference>
<comment type="similarity">
    <text evidence="4 10">Belongs to the SIS family. GmhA subfamily.</text>
</comment>
<feature type="binding site" evidence="10">
    <location>
        <position position="188"/>
    </location>
    <ligand>
        <name>substrate</name>
    </ligand>
</feature>
<keyword evidence="13" id="KW-1185">Reference proteome</keyword>
<evidence type="ECO:0000313" key="13">
    <source>
        <dbReference type="Proteomes" id="UP000006838"/>
    </source>
</evidence>
<comment type="cofactor">
    <cofactor evidence="10">
        <name>Zn(2+)</name>
        <dbReference type="ChEBI" id="CHEBI:29105"/>
    </cofactor>
    <text evidence="10">Binds 1 zinc ion per subunit.</text>
</comment>
<evidence type="ECO:0000256" key="7">
    <source>
        <dbReference type="ARBA" id="ARBA00022833"/>
    </source>
</evidence>
<dbReference type="eggNOG" id="COG0279">
    <property type="taxonomic scope" value="Bacteria"/>
</dbReference>
<dbReference type="PANTHER" id="PTHR30390">
    <property type="entry name" value="SEDOHEPTULOSE 7-PHOSPHATE ISOMERASE / DNAA INITIATOR-ASSOCIATING FACTOR FOR REPLICATION INITIATION"/>
    <property type="match status" value="1"/>
</dbReference>
<dbReference type="AlphaFoldDB" id="Q3JE66"/>
<keyword evidence="8 10" id="KW-0413">Isomerase</keyword>
<feature type="binding site" evidence="10">
    <location>
        <begin position="107"/>
        <end position="108"/>
    </location>
    <ligand>
        <name>substrate</name>
    </ligand>
</feature>
<dbReference type="STRING" id="323261.Noc_0354"/>
<evidence type="ECO:0000256" key="4">
    <source>
        <dbReference type="ARBA" id="ARBA00009894"/>
    </source>
</evidence>
<comment type="function">
    <text evidence="2 10">Catalyzes the isomerization of sedoheptulose 7-phosphate in D-glycero-D-manno-heptose 7-phosphate.</text>
</comment>
<evidence type="ECO:0000256" key="2">
    <source>
        <dbReference type="ARBA" id="ARBA00003172"/>
    </source>
</evidence>
<dbReference type="InterPro" id="IPR035461">
    <property type="entry name" value="GmhA/DiaA"/>
</dbReference>
<dbReference type="InterPro" id="IPR050099">
    <property type="entry name" value="SIS_GmhA/DiaA_subfam"/>
</dbReference>
<dbReference type="PROSITE" id="PS51464">
    <property type="entry name" value="SIS"/>
    <property type="match status" value="1"/>
</dbReference>
<dbReference type="FunCoup" id="Q3JE66">
    <property type="interactions" value="74"/>
</dbReference>
<feature type="binding site" evidence="10">
    <location>
        <position position="196"/>
    </location>
    <ligand>
        <name>Zn(2+)</name>
        <dbReference type="ChEBI" id="CHEBI:29105"/>
    </ligand>
</feature>
<evidence type="ECO:0000313" key="12">
    <source>
        <dbReference type="EMBL" id="ABA56880.1"/>
    </source>
</evidence>
<sequence length="210" mass="22726">MMPTNKPNLSTKTAMNSRERIEQHFFSSAQLKLSAMKTLAPGIERASRHLLESLQHGHKVLSCGNGGSAADAQHFSSELINRFERERPGLPAIALTTDSSALTSIANDYHYDNVFARQIEALGNAGDILLAISTSGQSTSVIHGIKAAHDCEMTIIALTGGDGGKIAPLLTERDVEIRVPAHSTARIQEVHLLVIHCLCDLLDHGLYPEK</sequence>
<gene>
    <name evidence="10" type="primary">gmhA</name>
    <name evidence="12" type="ordered locus">Noc_0354</name>
</gene>
<protein>
    <recommendedName>
        <fullName evidence="10">Phosphoheptose isomerase</fullName>
        <ecNumber evidence="10">5.3.1.28</ecNumber>
    </recommendedName>
    <alternativeName>
        <fullName evidence="10">Sedoheptulose 7-phosphate isomerase</fullName>
    </alternativeName>
</protein>
<dbReference type="KEGG" id="noc:Noc_0354"/>
<dbReference type="GO" id="GO:0005737">
    <property type="term" value="C:cytoplasm"/>
    <property type="evidence" value="ECO:0007669"/>
    <property type="project" value="UniProtKB-SubCell"/>
</dbReference>